<accession>A0ABR2HN02</accession>
<dbReference type="InterPro" id="IPR004000">
    <property type="entry name" value="Actin"/>
</dbReference>
<dbReference type="InterPro" id="IPR043129">
    <property type="entry name" value="ATPase_NBD"/>
</dbReference>
<dbReference type="EMBL" id="JAPFFF010000024">
    <property type="protein sequence ID" value="KAK8850085.1"/>
    <property type="molecule type" value="Genomic_DNA"/>
</dbReference>
<dbReference type="Gene3D" id="3.30.420.40">
    <property type="match status" value="2"/>
</dbReference>
<reference evidence="2 3" key="1">
    <citation type="submission" date="2024-04" db="EMBL/GenBank/DDBJ databases">
        <title>Tritrichomonas musculus Genome.</title>
        <authorList>
            <person name="Alves-Ferreira E."/>
            <person name="Grigg M."/>
            <person name="Lorenzi H."/>
            <person name="Galac M."/>
        </authorList>
    </citation>
    <scope>NUCLEOTIDE SEQUENCE [LARGE SCALE GENOMIC DNA]</scope>
    <source>
        <strain evidence="2 3">EAF2021</strain>
    </source>
</reference>
<keyword evidence="3" id="KW-1185">Reference proteome</keyword>
<gene>
    <name evidence="2" type="ORF">M9Y10_018196</name>
</gene>
<dbReference type="Pfam" id="PF00022">
    <property type="entry name" value="Actin"/>
    <property type="match status" value="2"/>
</dbReference>
<comment type="similarity">
    <text evidence="1">Belongs to the actin family.</text>
</comment>
<protein>
    <recommendedName>
        <fullName evidence="4">Actin</fullName>
    </recommendedName>
</protein>
<evidence type="ECO:0000256" key="1">
    <source>
        <dbReference type="RuleBase" id="RU000487"/>
    </source>
</evidence>
<sequence length="358" mass="40586">MSEELHTIVIDNGSGMMKAGWAGEEIPKSVFPSIVSHAQNNIFFGDQALLHQINAYIRYPIQRGSINDWDNLEKIYEYIFQRVLKTDSSKNPILITRSYGNPKEESEKMIELMFETFNVPSFYTSYQSRLSLCASGRTNGIVLEIGDGTTQVMSTFDGEIIQHASTKINFGGTDITNYIQRMLFDKGCDRTCKSNTFEEIKEKYCYVKLNYDDQNEKGNIDYILPDGNTITIDRERYTAPELLFRPDYNGLLKVGIHDLIFDNIQKVNSDARKDLYANIVLSGGSTMFDGLPERIEEEIIKKAPPTMKVKIVAPQERKVTAWIGGSIVASLSTFPDMLITREEYDDAGAAIVNRKCYC</sequence>
<evidence type="ECO:0000313" key="2">
    <source>
        <dbReference type="EMBL" id="KAK8850085.1"/>
    </source>
</evidence>
<dbReference type="PANTHER" id="PTHR11937">
    <property type="entry name" value="ACTIN"/>
    <property type="match status" value="1"/>
</dbReference>
<comment type="caution">
    <text evidence="2">The sequence shown here is derived from an EMBL/GenBank/DDBJ whole genome shotgun (WGS) entry which is preliminary data.</text>
</comment>
<dbReference type="Proteomes" id="UP001470230">
    <property type="component" value="Unassembled WGS sequence"/>
</dbReference>
<evidence type="ECO:0008006" key="4">
    <source>
        <dbReference type="Google" id="ProtNLM"/>
    </source>
</evidence>
<dbReference type="Gene3D" id="3.90.640.10">
    <property type="entry name" value="Actin, Chain A, domain 4"/>
    <property type="match status" value="1"/>
</dbReference>
<dbReference type="PRINTS" id="PR00190">
    <property type="entry name" value="ACTIN"/>
</dbReference>
<evidence type="ECO:0000313" key="3">
    <source>
        <dbReference type="Proteomes" id="UP001470230"/>
    </source>
</evidence>
<proteinExistence type="inferred from homology"/>
<dbReference type="SMART" id="SM00268">
    <property type="entry name" value="ACTIN"/>
    <property type="match status" value="1"/>
</dbReference>
<name>A0ABR2HN02_9EUKA</name>
<organism evidence="2 3">
    <name type="scientific">Tritrichomonas musculus</name>
    <dbReference type="NCBI Taxonomy" id="1915356"/>
    <lineage>
        <taxon>Eukaryota</taxon>
        <taxon>Metamonada</taxon>
        <taxon>Parabasalia</taxon>
        <taxon>Tritrichomonadida</taxon>
        <taxon>Tritrichomonadidae</taxon>
        <taxon>Tritrichomonas</taxon>
    </lineage>
</organism>
<dbReference type="SUPFAM" id="SSF53067">
    <property type="entry name" value="Actin-like ATPase domain"/>
    <property type="match status" value="2"/>
</dbReference>